<dbReference type="InterPro" id="IPR036388">
    <property type="entry name" value="WH-like_DNA-bd_sf"/>
</dbReference>
<dbReference type="SUPFAM" id="SSF46785">
    <property type="entry name" value="Winged helix' DNA-binding domain"/>
    <property type="match status" value="1"/>
</dbReference>
<gene>
    <name evidence="5" type="ORF">GCM10022419_105500</name>
</gene>
<dbReference type="SMART" id="SM00345">
    <property type="entry name" value="HTH_GNTR"/>
    <property type="match status" value="1"/>
</dbReference>
<dbReference type="SMART" id="SM00895">
    <property type="entry name" value="FCD"/>
    <property type="match status" value="1"/>
</dbReference>
<accession>A0ABP6ZEF8</accession>
<feature type="domain" description="HTH gntR-type" evidence="4">
    <location>
        <begin position="1"/>
        <end position="55"/>
    </location>
</feature>
<dbReference type="Pfam" id="PF00392">
    <property type="entry name" value="GntR"/>
    <property type="match status" value="1"/>
</dbReference>
<evidence type="ECO:0000256" key="1">
    <source>
        <dbReference type="ARBA" id="ARBA00023015"/>
    </source>
</evidence>
<organism evidence="5 6">
    <name type="scientific">Nonomuraea rosea</name>
    <dbReference type="NCBI Taxonomy" id="638574"/>
    <lineage>
        <taxon>Bacteria</taxon>
        <taxon>Bacillati</taxon>
        <taxon>Actinomycetota</taxon>
        <taxon>Actinomycetes</taxon>
        <taxon>Streptosporangiales</taxon>
        <taxon>Streptosporangiaceae</taxon>
        <taxon>Nonomuraea</taxon>
    </lineage>
</organism>
<dbReference type="Proteomes" id="UP001500630">
    <property type="component" value="Unassembled WGS sequence"/>
</dbReference>
<dbReference type="Pfam" id="PF07729">
    <property type="entry name" value="FCD"/>
    <property type="match status" value="1"/>
</dbReference>
<dbReference type="InterPro" id="IPR000524">
    <property type="entry name" value="Tscrpt_reg_HTH_GntR"/>
</dbReference>
<dbReference type="EMBL" id="BAABDQ010000039">
    <property type="protein sequence ID" value="GAA3603842.1"/>
    <property type="molecule type" value="Genomic_DNA"/>
</dbReference>
<evidence type="ECO:0000256" key="3">
    <source>
        <dbReference type="ARBA" id="ARBA00023163"/>
    </source>
</evidence>
<dbReference type="PANTHER" id="PTHR43537">
    <property type="entry name" value="TRANSCRIPTIONAL REGULATOR, GNTR FAMILY"/>
    <property type="match status" value="1"/>
</dbReference>
<keyword evidence="2" id="KW-0238">DNA-binding</keyword>
<dbReference type="Gene3D" id="1.20.120.530">
    <property type="entry name" value="GntR ligand-binding domain-like"/>
    <property type="match status" value="1"/>
</dbReference>
<dbReference type="PRINTS" id="PR00035">
    <property type="entry name" value="HTHGNTR"/>
</dbReference>
<evidence type="ECO:0000313" key="6">
    <source>
        <dbReference type="Proteomes" id="UP001500630"/>
    </source>
</evidence>
<dbReference type="InterPro" id="IPR036390">
    <property type="entry name" value="WH_DNA-bd_sf"/>
</dbReference>
<sequence>MVINGELAPGIAIRQDEIAERFNVSRVPVREALKMLEGEGHVSYLPHHGFRVTQLSIAELIEIYDMREWLETGLVRASIPRLGRAELATMQDAMAKIAKAAADSDLTTVNEQNRRFHFQLFEPSGLHRAVRTVSQLWDSTDPYRQLYFGDRFNAETVNDDHQAILEAAFAHDISQTVSLLNLHRGDSVAHLRSLLGDGK</sequence>
<dbReference type="Gene3D" id="1.10.10.10">
    <property type="entry name" value="Winged helix-like DNA-binding domain superfamily/Winged helix DNA-binding domain"/>
    <property type="match status" value="1"/>
</dbReference>
<dbReference type="InterPro" id="IPR008920">
    <property type="entry name" value="TF_FadR/GntR_C"/>
</dbReference>
<keyword evidence="3" id="KW-0804">Transcription</keyword>
<proteinExistence type="predicted"/>
<protein>
    <submittedName>
        <fullName evidence="5">GntR family transcriptional regulator</fullName>
    </submittedName>
</protein>
<keyword evidence="1" id="KW-0805">Transcription regulation</keyword>
<dbReference type="PROSITE" id="PS50949">
    <property type="entry name" value="HTH_GNTR"/>
    <property type="match status" value="1"/>
</dbReference>
<comment type="caution">
    <text evidence="5">The sequence shown here is derived from an EMBL/GenBank/DDBJ whole genome shotgun (WGS) entry which is preliminary data.</text>
</comment>
<reference evidence="6" key="1">
    <citation type="journal article" date="2019" name="Int. J. Syst. Evol. Microbiol.">
        <title>The Global Catalogue of Microorganisms (GCM) 10K type strain sequencing project: providing services to taxonomists for standard genome sequencing and annotation.</title>
        <authorList>
            <consortium name="The Broad Institute Genomics Platform"/>
            <consortium name="The Broad Institute Genome Sequencing Center for Infectious Disease"/>
            <person name="Wu L."/>
            <person name="Ma J."/>
        </authorList>
    </citation>
    <scope>NUCLEOTIDE SEQUENCE [LARGE SCALE GENOMIC DNA]</scope>
    <source>
        <strain evidence="6">JCM 17326</strain>
    </source>
</reference>
<evidence type="ECO:0000313" key="5">
    <source>
        <dbReference type="EMBL" id="GAA3603842.1"/>
    </source>
</evidence>
<evidence type="ECO:0000256" key="2">
    <source>
        <dbReference type="ARBA" id="ARBA00023125"/>
    </source>
</evidence>
<evidence type="ECO:0000259" key="4">
    <source>
        <dbReference type="PROSITE" id="PS50949"/>
    </source>
</evidence>
<keyword evidence="6" id="KW-1185">Reference proteome</keyword>
<dbReference type="InterPro" id="IPR011711">
    <property type="entry name" value="GntR_C"/>
</dbReference>
<dbReference type="PANTHER" id="PTHR43537:SF24">
    <property type="entry name" value="GLUCONATE OPERON TRANSCRIPTIONAL REPRESSOR"/>
    <property type="match status" value="1"/>
</dbReference>
<dbReference type="SUPFAM" id="SSF48008">
    <property type="entry name" value="GntR ligand-binding domain-like"/>
    <property type="match status" value="1"/>
</dbReference>
<name>A0ABP6ZEF8_9ACTN</name>